<reference evidence="2" key="1">
    <citation type="journal article" date="2019" name="Int. J. Syst. Evol. Microbiol.">
        <title>The Global Catalogue of Microorganisms (GCM) 10K type strain sequencing project: providing services to taxonomists for standard genome sequencing and annotation.</title>
        <authorList>
            <consortium name="The Broad Institute Genomics Platform"/>
            <consortium name="The Broad Institute Genome Sequencing Center for Infectious Disease"/>
            <person name="Wu L."/>
            <person name="Ma J."/>
        </authorList>
    </citation>
    <scope>NUCLEOTIDE SEQUENCE [LARGE SCALE GENOMIC DNA]</scope>
    <source>
        <strain evidence="2">JCM 31405</strain>
    </source>
</reference>
<comment type="caution">
    <text evidence="1">The sequence shown here is derived from an EMBL/GenBank/DDBJ whole genome shotgun (WGS) entry which is preliminary data.</text>
</comment>
<gene>
    <name evidence="1" type="ORF">GCM10008960_12010</name>
</gene>
<protein>
    <submittedName>
        <fullName evidence="1">Uncharacterized protein</fullName>
    </submittedName>
</protein>
<name>A0ABQ2S439_9DEIO</name>
<accession>A0ABQ2S439</accession>
<evidence type="ECO:0000313" key="1">
    <source>
        <dbReference type="EMBL" id="GGR86454.1"/>
    </source>
</evidence>
<proteinExistence type="predicted"/>
<evidence type="ECO:0000313" key="2">
    <source>
        <dbReference type="Proteomes" id="UP000644548"/>
    </source>
</evidence>
<dbReference type="Proteomes" id="UP000644548">
    <property type="component" value="Unassembled WGS sequence"/>
</dbReference>
<organism evidence="1 2">
    <name type="scientific">Deinococcus sedimenti</name>
    <dbReference type="NCBI Taxonomy" id="1867090"/>
    <lineage>
        <taxon>Bacteria</taxon>
        <taxon>Thermotogati</taxon>
        <taxon>Deinococcota</taxon>
        <taxon>Deinococci</taxon>
        <taxon>Deinococcales</taxon>
        <taxon>Deinococcaceae</taxon>
        <taxon>Deinococcus</taxon>
    </lineage>
</organism>
<dbReference type="EMBL" id="BMQN01000001">
    <property type="protein sequence ID" value="GGR86454.1"/>
    <property type="molecule type" value="Genomic_DNA"/>
</dbReference>
<keyword evidence="2" id="KW-1185">Reference proteome</keyword>
<sequence>MCHPDFVATTFDVYPGRVELPTTRQVLSLGRVKLDAYLREMGLPQSNPVQVQLLTSGTHEDQGLLLDAPFACTANAYFWFTVQDVAGGTSAYFKQLDLEGFEQTFGLPIEADRTDLSAVFDTARISGHWWYFRRSAGQPALINILYGCLASALAELTHGVVYSDDGAWDFERFPALPQEFDRWFMRPEFALSLERKQWAERIRDRLLEEMISE</sequence>